<dbReference type="InterPro" id="IPR055066">
    <property type="entry name" value="AASDHPPT_N"/>
</dbReference>
<dbReference type="GO" id="GO:0000287">
    <property type="term" value="F:magnesium ion binding"/>
    <property type="evidence" value="ECO:0007669"/>
    <property type="project" value="InterPro"/>
</dbReference>
<feature type="domain" description="4'-phosphopantetheinyl transferase N-terminal" evidence="5">
    <location>
        <begin position="48"/>
        <end position="149"/>
    </location>
</feature>
<evidence type="ECO:0000256" key="3">
    <source>
        <dbReference type="SAM" id="MobiDB-lite"/>
    </source>
</evidence>
<dbReference type="GO" id="GO:0008897">
    <property type="term" value="F:holo-[acyl-carrier-protein] synthase activity"/>
    <property type="evidence" value="ECO:0007669"/>
    <property type="project" value="UniProtKB-EC"/>
</dbReference>
<dbReference type="AlphaFoldDB" id="A0AA36NJA0"/>
<dbReference type="GO" id="GO:0005829">
    <property type="term" value="C:cytosol"/>
    <property type="evidence" value="ECO:0007669"/>
    <property type="project" value="TreeGrafter"/>
</dbReference>
<sequence length="388" mass="43552">MGQSASTWLSPAPDELLAELRLFSMEAPDSYWGARAAARFHWAVNMNNWNPEGGSEGEEFRLLLSLLPDEEQQAVMQYRALQDRKRTLTGRLLSLRACAQAIGDPDFEQIQISRTRGKKPFLHFPLASNLPNFNFNVSHDGNWVVLASDSLHLVGVDVSAPQVERGDREDETWFQDLSMVLTESERETINSGSSHQERYAIFQRIWSAKEAVAKAIGQGLSFGLERMEVTLPDLPQEEGLGGFVLSAIGLSRSDEREAKRGRMSFSPAEGKEPRHRARTRKVDVHIDHWPRADWRVYQEELVGGAWASVALGPVGEVVDADGHFRTTFRLPRLGGPASVEELAAQARKEESARWLSEAQGFQMLDIDTLLPEEAKHRLSELRVRSLAQ</sequence>
<evidence type="ECO:0000313" key="6">
    <source>
        <dbReference type="EMBL" id="CAJ1409219.1"/>
    </source>
</evidence>
<reference evidence="6" key="1">
    <citation type="submission" date="2023-08" db="EMBL/GenBank/DDBJ databases">
        <authorList>
            <person name="Chen Y."/>
            <person name="Shah S."/>
            <person name="Dougan E. K."/>
            <person name="Thang M."/>
            <person name="Chan C."/>
        </authorList>
    </citation>
    <scope>NUCLEOTIDE SEQUENCE</scope>
</reference>
<evidence type="ECO:0000256" key="2">
    <source>
        <dbReference type="ARBA" id="ARBA00022679"/>
    </source>
</evidence>
<evidence type="ECO:0000256" key="1">
    <source>
        <dbReference type="ARBA" id="ARBA00013172"/>
    </source>
</evidence>
<feature type="domain" description="4'-phosphopantetheinyl transferase" evidence="4">
    <location>
        <begin position="154"/>
        <end position="233"/>
    </location>
</feature>
<dbReference type="Proteomes" id="UP001178507">
    <property type="component" value="Unassembled WGS sequence"/>
</dbReference>
<dbReference type="GO" id="GO:0019878">
    <property type="term" value="P:lysine biosynthetic process via aminoadipic acid"/>
    <property type="evidence" value="ECO:0007669"/>
    <property type="project" value="TreeGrafter"/>
</dbReference>
<dbReference type="InterPro" id="IPR050559">
    <property type="entry name" value="P-Pant_transferase_sf"/>
</dbReference>
<dbReference type="Pfam" id="PF22624">
    <property type="entry name" value="AASDHPPT_N"/>
    <property type="match status" value="1"/>
</dbReference>
<name>A0AA36NJA0_9DINO</name>
<proteinExistence type="predicted"/>
<dbReference type="Pfam" id="PF01648">
    <property type="entry name" value="ACPS"/>
    <property type="match status" value="1"/>
</dbReference>
<dbReference type="EMBL" id="CAUJNA010003758">
    <property type="protein sequence ID" value="CAJ1409219.1"/>
    <property type="molecule type" value="Genomic_DNA"/>
</dbReference>
<comment type="caution">
    <text evidence="6">The sequence shown here is derived from an EMBL/GenBank/DDBJ whole genome shotgun (WGS) entry which is preliminary data.</text>
</comment>
<accession>A0AA36NJA0</accession>
<gene>
    <name evidence="6" type="ORF">EVOR1521_LOCUS30383</name>
</gene>
<feature type="region of interest" description="Disordered" evidence="3">
    <location>
        <begin position="256"/>
        <end position="279"/>
    </location>
</feature>
<protein>
    <recommendedName>
        <fullName evidence="1">holo-[acyl-carrier-protein] synthase</fullName>
        <ecNumber evidence="1">2.7.8.7</ecNumber>
    </recommendedName>
</protein>
<dbReference type="EC" id="2.7.8.7" evidence="1"/>
<dbReference type="PANTHER" id="PTHR12215:SF10">
    <property type="entry name" value="L-AMINOADIPATE-SEMIALDEHYDE DEHYDROGENASE-PHOSPHOPANTETHEINYL TRANSFERASE"/>
    <property type="match status" value="1"/>
</dbReference>
<evidence type="ECO:0000259" key="4">
    <source>
        <dbReference type="Pfam" id="PF01648"/>
    </source>
</evidence>
<keyword evidence="7" id="KW-1185">Reference proteome</keyword>
<dbReference type="SUPFAM" id="SSF56214">
    <property type="entry name" value="4'-phosphopantetheinyl transferase"/>
    <property type="match status" value="2"/>
</dbReference>
<dbReference type="InterPro" id="IPR037143">
    <property type="entry name" value="4-PPantetheinyl_Trfase_dom_sf"/>
</dbReference>
<dbReference type="PANTHER" id="PTHR12215">
    <property type="entry name" value="PHOSPHOPANTETHEINE TRANSFERASE"/>
    <property type="match status" value="1"/>
</dbReference>
<organism evidence="6 7">
    <name type="scientific">Effrenium voratum</name>
    <dbReference type="NCBI Taxonomy" id="2562239"/>
    <lineage>
        <taxon>Eukaryota</taxon>
        <taxon>Sar</taxon>
        <taxon>Alveolata</taxon>
        <taxon>Dinophyceae</taxon>
        <taxon>Suessiales</taxon>
        <taxon>Symbiodiniaceae</taxon>
        <taxon>Effrenium</taxon>
    </lineage>
</organism>
<evidence type="ECO:0000313" key="7">
    <source>
        <dbReference type="Proteomes" id="UP001178507"/>
    </source>
</evidence>
<dbReference type="Gene3D" id="3.90.470.20">
    <property type="entry name" value="4'-phosphopantetheinyl transferase domain"/>
    <property type="match status" value="1"/>
</dbReference>
<dbReference type="InterPro" id="IPR008278">
    <property type="entry name" value="4-PPantetheinyl_Trfase_dom"/>
</dbReference>
<keyword evidence="2" id="KW-0808">Transferase</keyword>
<evidence type="ECO:0000259" key="5">
    <source>
        <dbReference type="Pfam" id="PF22624"/>
    </source>
</evidence>